<feature type="transmembrane region" description="Helical" evidence="1">
    <location>
        <begin position="44"/>
        <end position="67"/>
    </location>
</feature>
<evidence type="ECO:0000313" key="2">
    <source>
        <dbReference type="EMBL" id="MFC5287456.1"/>
    </source>
</evidence>
<keyword evidence="3" id="KW-1185">Reference proteome</keyword>
<proteinExistence type="predicted"/>
<keyword evidence="1" id="KW-0472">Membrane</keyword>
<reference evidence="3" key="1">
    <citation type="journal article" date="2019" name="Int. J. Syst. Evol. Microbiol.">
        <title>The Global Catalogue of Microorganisms (GCM) 10K type strain sequencing project: providing services to taxonomists for standard genome sequencing and annotation.</title>
        <authorList>
            <consortium name="The Broad Institute Genomics Platform"/>
            <consortium name="The Broad Institute Genome Sequencing Center for Infectious Disease"/>
            <person name="Wu L."/>
            <person name="Ma J."/>
        </authorList>
    </citation>
    <scope>NUCLEOTIDE SEQUENCE [LARGE SCALE GENOMIC DNA]</scope>
    <source>
        <strain evidence="3">CCUG 59778</strain>
    </source>
</reference>
<organism evidence="2 3">
    <name type="scientific">Actinokineospora guangxiensis</name>
    <dbReference type="NCBI Taxonomy" id="1490288"/>
    <lineage>
        <taxon>Bacteria</taxon>
        <taxon>Bacillati</taxon>
        <taxon>Actinomycetota</taxon>
        <taxon>Actinomycetes</taxon>
        <taxon>Pseudonocardiales</taxon>
        <taxon>Pseudonocardiaceae</taxon>
        <taxon>Actinokineospora</taxon>
    </lineage>
</organism>
<evidence type="ECO:0000256" key="1">
    <source>
        <dbReference type="SAM" id="Phobius"/>
    </source>
</evidence>
<accession>A0ABW0EL22</accession>
<dbReference type="RefSeq" id="WP_378246458.1">
    <property type="nucleotide sequence ID" value="NZ_JBHSKF010000004.1"/>
</dbReference>
<name>A0ABW0EL22_9PSEU</name>
<gene>
    <name evidence="2" type="ORF">ACFPM7_10380</name>
</gene>
<sequence>MDHREHGDSAAVEDAEWRSRVRESARADVRAMLRASRRRKAERWLVTATVLVAIVAVLMLLVGVGMFDGQDRSAARPTPDQGQQLVQAVDLDAPFAGTPAEGWADGAKGITAPAPMQVGEFSAGEVAAATDTVRDALIASRIDRTMLIDHNPDSYLRLLAPDARKLLKPLFGTGREPQAQALVSLIAQGHPLLDVEPKVTGTMTVEAGAPNQLIIHTNYLFAYAFEPADPSAVTDPMDLIVLVRAQVDYRLLKEGFTEDSLGLWYGHVGGFGYSIACDWYKKGFLAPAARDQSATHVQRPGHDRASFFDPKAELPAESGCPS</sequence>
<keyword evidence="1" id="KW-1133">Transmembrane helix</keyword>
<protein>
    <submittedName>
        <fullName evidence="2">Uncharacterized protein</fullName>
    </submittedName>
</protein>
<evidence type="ECO:0000313" key="3">
    <source>
        <dbReference type="Proteomes" id="UP001596157"/>
    </source>
</evidence>
<keyword evidence="1" id="KW-0812">Transmembrane</keyword>
<dbReference type="EMBL" id="JBHSKF010000004">
    <property type="protein sequence ID" value="MFC5287456.1"/>
    <property type="molecule type" value="Genomic_DNA"/>
</dbReference>
<comment type="caution">
    <text evidence="2">The sequence shown here is derived from an EMBL/GenBank/DDBJ whole genome shotgun (WGS) entry which is preliminary data.</text>
</comment>
<dbReference type="Proteomes" id="UP001596157">
    <property type="component" value="Unassembled WGS sequence"/>
</dbReference>